<dbReference type="SUPFAM" id="SSF55729">
    <property type="entry name" value="Acyl-CoA N-acyltransferases (Nat)"/>
    <property type="match status" value="1"/>
</dbReference>
<sequence>MTVLDDLDRQRCALGVSDGAVVREFSPDGTECRIVFAYCADSEIEDVIGAEKARADAHGYSVEWKVYSHDALSGMEERLLAAGFEAEPVEQVLVLPLTEDAVAAFDSPGVDVRRVRDEAGLRGVAEISRSLGRGDVDAEVSRLSDVLRESPAEMSVHVAYLDRVPVSCGRLHFAEDSQLAELAGGRTNPAYQRRGLFVAVVGSRLREAVERGRTHVVVDALPTSEPILLKRGFERLTSTQPFAYTAPHP</sequence>
<protein>
    <submittedName>
        <fullName evidence="2">GNAT family N-acetyltransferase</fullName>
    </submittedName>
</protein>
<dbReference type="Proteomes" id="UP001589693">
    <property type="component" value="Unassembled WGS sequence"/>
</dbReference>
<evidence type="ECO:0000259" key="1">
    <source>
        <dbReference type="PROSITE" id="PS51186"/>
    </source>
</evidence>
<dbReference type="InterPro" id="IPR000182">
    <property type="entry name" value="GNAT_dom"/>
</dbReference>
<name>A0ABV6A1B0_9PSEU</name>
<organism evidence="2 3">
    <name type="scientific">Allokutzneria oryzae</name>
    <dbReference type="NCBI Taxonomy" id="1378989"/>
    <lineage>
        <taxon>Bacteria</taxon>
        <taxon>Bacillati</taxon>
        <taxon>Actinomycetota</taxon>
        <taxon>Actinomycetes</taxon>
        <taxon>Pseudonocardiales</taxon>
        <taxon>Pseudonocardiaceae</taxon>
        <taxon>Allokutzneria</taxon>
    </lineage>
</organism>
<feature type="domain" description="N-acetyltransferase" evidence="1">
    <location>
        <begin position="110"/>
        <end position="249"/>
    </location>
</feature>
<dbReference type="PROSITE" id="PS51186">
    <property type="entry name" value="GNAT"/>
    <property type="match status" value="1"/>
</dbReference>
<dbReference type="EMBL" id="JBHLZU010000019">
    <property type="protein sequence ID" value="MFB9906925.1"/>
    <property type="molecule type" value="Genomic_DNA"/>
</dbReference>
<comment type="caution">
    <text evidence="2">The sequence shown here is derived from an EMBL/GenBank/DDBJ whole genome shotgun (WGS) entry which is preliminary data.</text>
</comment>
<evidence type="ECO:0000313" key="2">
    <source>
        <dbReference type="EMBL" id="MFB9906925.1"/>
    </source>
</evidence>
<proteinExistence type="predicted"/>
<accession>A0ABV6A1B0</accession>
<reference evidence="2 3" key="1">
    <citation type="submission" date="2024-09" db="EMBL/GenBank/DDBJ databases">
        <authorList>
            <person name="Sun Q."/>
            <person name="Mori K."/>
        </authorList>
    </citation>
    <scope>NUCLEOTIDE SEQUENCE [LARGE SCALE GENOMIC DNA]</scope>
    <source>
        <strain evidence="2 3">TBRC 7907</strain>
    </source>
</reference>
<dbReference type="InterPro" id="IPR016181">
    <property type="entry name" value="Acyl_CoA_acyltransferase"/>
</dbReference>
<gene>
    <name evidence="2" type="ORF">ACFFQA_23565</name>
</gene>
<evidence type="ECO:0000313" key="3">
    <source>
        <dbReference type="Proteomes" id="UP001589693"/>
    </source>
</evidence>
<dbReference type="Gene3D" id="3.40.630.30">
    <property type="match status" value="1"/>
</dbReference>
<dbReference type="RefSeq" id="WP_377856138.1">
    <property type="nucleotide sequence ID" value="NZ_JBHLZU010000019.1"/>
</dbReference>
<keyword evidence="3" id="KW-1185">Reference proteome</keyword>